<dbReference type="PANTHER" id="PTHR35796">
    <property type="entry name" value="HYPOTHETICAL CYTOSOLIC PROTEIN"/>
    <property type="match status" value="1"/>
</dbReference>
<dbReference type="OMA" id="GSWIPED"/>
<dbReference type="HOGENOM" id="CLU_332753_0_0_1"/>
<dbReference type="VEuPathDB" id="FungiDB:KRP23_12096"/>
<dbReference type="AlphaFoldDB" id="H3H4L1"/>
<dbReference type="EnsemblProtists" id="Phyra85516">
    <property type="protein sequence ID" value="Phyra85516"/>
    <property type="gene ID" value="Phyra85516"/>
</dbReference>
<evidence type="ECO:0008006" key="5">
    <source>
        <dbReference type="Google" id="ProtNLM"/>
    </source>
</evidence>
<keyword evidence="1" id="KW-0175">Coiled coil</keyword>
<proteinExistence type="predicted"/>
<sequence>MTDSLFLEEVVGFLHNMDDPAVTGSELLQSLDKNDALLSLPGSTEIALQLLDVTPIDDLFASNNQDMHTDSDCTSVECESVASSSSPVKGEVVDVRSRDAIRRSTYRQKQKAHRDELYKQVEELSLQLTTLQQQKDTEKARQGMGLTHTTVWKALANRHLQARAIAEEQRRRLLLAVEKRSKLIQDLGLLVRKRLSEEHPEGGAGFPTKKPRTESPDMALYEVYIKELDEIYAQTDKMFQDTRMDLYDDDVQGYYNPPPRRGVKDLGYHELVGKLSTPFNYEHVRSHIGRVCCMENRPGCEKVEGPWVPANTTVTKSRIPSGVAGGSLVLHAITRRYNEANRIVVIWRKFVEGEGVFAGMHSDETGWSIVRPSPAEGCVGTVLESMIRFVPINFSSAASSGATVRQFTDATIKAGEDDCRACIKKLEEMLLDEALGVLGRMDDFVLDELVDFFQMSDELALPNALTFGDLGPSDLLADAESLLSSSVLPLDPIESVQATAAGETKLPGAATGQQKQRSKDAIRRSEYRLRQKAEKEALRREIDKLSAKLDKLQDSSQKDGGLSPSTDIALSSCLWKAIASRQKENREAAEEEQEHLRAAISSRASLIQDLSGFLKKRVHDGAITSSEFADAPRLHKRMRLEPTDSALFETFIQDLHTVYLQTDEVINACELESTAETETPSVTKHKDGSTEYYQHADRQTLPFNYKQTCRSIWHVAQLSHRQEDRETYDRVEDPDNIIALKFRVTSRRMGEAVSLLQRVVGRRFQEANRIVVVWKVFSEGEGLFRGMHSDETGWCLVRPSTSGVMAGTVLDTCFRHVPMHFSNSSLCEPVANEFTDMVVSTGEKENKTVLEALEKMLLDEALAGVRN</sequence>
<feature type="coiled-coil region" evidence="1">
    <location>
        <begin position="107"/>
        <end position="141"/>
    </location>
</feature>
<reference evidence="3" key="2">
    <citation type="submission" date="2015-06" db="UniProtKB">
        <authorList>
            <consortium name="EnsemblProtists"/>
        </authorList>
    </citation>
    <scope>IDENTIFICATION</scope>
    <source>
        <strain evidence="3">Pr102</strain>
    </source>
</reference>
<dbReference type="VEuPathDB" id="FungiDB:KRP22_11094"/>
<dbReference type="PANTHER" id="PTHR35796:SF3">
    <property type="entry name" value="BHLH DOMAIN-CONTAINING PROTEIN"/>
    <property type="match status" value="1"/>
</dbReference>
<protein>
    <recommendedName>
        <fullName evidence="5">START domain-containing protein</fullName>
    </recommendedName>
</protein>
<evidence type="ECO:0000313" key="4">
    <source>
        <dbReference type="Proteomes" id="UP000005238"/>
    </source>
</evidence>
<dbReference type="eggNOG" id="ENOG502RAAV">
    <property type="taxonomic scope" value="Eukaryota"/>
</dbReference>
<dbReference type="Proteomes" id="UP000005238">
    <property type="component" value="Unassembled WGS sequence"/>
</dbReference>
<feature type="coiled-coil region" evidence="1">
    <location>
        <begin position="528"/>
        <end position="555"/>
    </location>
</feature>
<accession>H3H4L1</accession>
<keyword evidence="4" id="KW-1185">Reference proteome</keyword>
<feature type="region of interest" description="Disordered" evidence="2">
    <location>
        <begin position="502"/>
        <end position="522"/>
    </location>
</feature>
<dbReference type="CDD" id="cd14686">
    <property type="entry name" value="bZIP"/>
    <property type="match status" value="1"/>
</dbReference>
<evidence type="ECO:0000256" key="2">
    <source>
        <dbReference type="SAM" id="MobiDB-lite"/>
    </source>
</evidence>
<dbReference type="VEuPathDB" id="FungiDB:KRP23_12097"/>
<evidence type="ECO:0000313" key="3">
    <source>
        <dbReference type="EnsemblProtists" id="Phyra85516"/>
    </source>
</evidence>
<name>H3H4L1_PHYRM</name>
<dbReference type="EMBL" id="DS566207">
    <property type="status" value="NOT_ANNOTATED_CDS"/>
    <property type="molecule type" value="Genomic_DNA"/>
</dbReference>
<dbReference type="InParanoid" id="H3H4L1"/>
<dbReference type="VEuPathDB" id="FungiDB:KRP22_11093"/>
<organism evidence="3 4">
    <name type="scientific">Phytophthora ramorum</name>
    <name type="common">Sudden oak death agent</name>
    <dbReference type="NCBI Taxonomy" id="164328"/>
    <lineage>
        <taxon>Eukaryota</taxon>
        <taxon>Sar</taxon>
        <taxon>Stramenopiles</taxon>
        <taxon>Oomycota</taxon>
        <taxon>Peronosporomycetes</taxon>
        <taxon>Peronosporales</taxon>
        <taxon>Peronosporaceae</taxon>
        <taxon>Phytophthora</taxon>
    </lineage>
</organism>
<evidence type="ECO:0000256" key="1">
    <source>
        <dbReference type="SAM" id="Coils"/>
    </source>
</evidence>
<reference evidence="4" key="1">
    <citation type="journal article" date="2006" name="Science">
        <title>Phytophthora genome sequences uncover evolutionary origins and mechanisms of pathogenesis.</title>
        <authorList>
            <person name="Tyler B.M."/>
            <person name="Tripathy S."/>
            <person name="Zhang X."/>
            <person name="Dehal P."/>
            <person name="Jiang R.H."/>
            <person name="Aerts A."/>
            <person name="Arredondo F.D."/>
            <person name="Baxter L."/>
            <person name="Bensasson D."/>
            <person name="Beynon J.L."/>
            <person name="Chapman J."/>
            <person name="Damasceno C.M."/>
            <person name="Dorrance A.E."/>
            <person name="Dou D."/>
            <person name="Dickerman A.W."/>
            <person name="Dubchak I.L."/>
            <person name="Garbelotto M."/>
            <person name="Gijzen M."/>
            <person name="Gordon S.G."/>
            <person name="Govers F."/>
            <person name="Grunwald N.J."/>
            <person name="Huang W."/>
            <person name="Ivors K.L."/>
            <person name="Jones R.W."/>
            <person name="Kamoun S."/>
            <person name="Krampis K."/>
            <person name="Lamour K.H."/>
            <person name="Lee M.K."/>
            <person name="McDonald W.H."/>
            <person name="Medina M."/>
            <person name="Meijer H.J."/>
            <person name="Nordberg E.K."/>
            <person name="Maclean D.J."/>
            <person name="Ospina-Giraldo M.D."/>
            <person name="Morris P.F."/>
            <person name="Phuntumart V."/>
            <person name="Putnam N.H."/>
            <person name="Rash S."/>
            <person name="Rose J.K."/>
            <person name="Sakihama Y."/>
            <person name="Salamov A.A."/>
            <person name="Savidor A."/>
            <person name="Scheuring C.F."/>
            <person name="Smith B.M."/>
            <person name="Sobral B.W."/>
            <person name="Terry A."/>
            <person name="Torto-Alalibo T.A."/>
            <person name="Win J."/>
            <person name="Xu Z."/>
            <person name="Zhang H."/>
            <person name="Grigoriev I.V."/>
            <person name="Rokhsar D.S."/>
            <person name="Boore J.L."/>
        </authorList>
    </citation>
    <scope>NUCLEOTIDE SEQUENCE [LARGE SCALE GENOMIC DNA]</scope>
    <source>
        <strain evidence="4">Pr102</strain>
    </source>
</reference>